<protein>
    <recommendedName>
        <fullName evidence="2 6">Argininosuccinate lyase</fullName>
        <shortName evidence="6">ASAL</shortName>
        <ecNumber evidence="2 6">4.3.2.1</ecNumber>
    </recommendedName>
    <alternativeName>
        <fullName evidence="6">Arginosuccinase</fullName>
    </alternativeName>
</protein>
<evidence type="ECO:0000313" key="10">
    <source>
        <dbReference type="Proteomes" id="UP001208017"/>
    </source>
</evidence>
<dbReference type="Gene3D" id="1.10.40.30">
    <property type="entry name" value="Fumarase/aspartase (C-terminal domain)"/>
    <property type="match status" value="1"/>
</dbReference>
<dbReference type="RefSeq" id="WP_267152329.1">
    <property type="nucleotide sequence ID" value="NZ_JAPMLT010000008.1"/>
</dbReference>
<dbReference type="InterPro" id="IPR024083">
    <property type="entry name" value="Fumarase/histidase_N"/>
</dbReference>
<dbReference type="Gene3D" id="1.10.275.10">
    <property type="entry name" value="Fumarase/aspartase (N-terminal domain)"/>
    <property type="match status" value="1"/>
</dbReference>
<dbReference type="GO" id="GO:0004056">
    <property type="term" value="F:argininosuccinate lyase activity"/>
    <property type="evidence" value="ECO:0007669"/>
    <property type="project" value="UniProtKB-EC"/>
</dbReference>
<comment type="subcellular location">
    <subcellularLocation>
        <location evidence="6">Cytoplasm</location>
    </subcellularLocation>
</comment>
<dbReference type="InterPro" id="IPR009049">
    <property type="entry name" value="Argininosuccinate_lyase"/>
</dbReference>
<evidence type="ECO:0000256" key="5">
    <source>
        <dbReference type="ARBA" id="ARBA00023239"/>
    </source>
</evidence>
<evidence type="ECO:0000259" key="8">
    <source>
        <dbReference type="Pfam" id="PF14698"/>
    </source>
</evidence>
<evidence type="ECO:0000256" key="2">
    <source>
        <dbReference type="ARBA" id="ARBA00012338"/>
    </source>
</evidence>
<dbReference type="InterPro" id="IPR000362">
    <property type="entry name" value="Fumarate_lyase_fam"/>
</dbReference>
<dbReference type="InterPro" id="IPR008948">
    <property type="entry name" value="L-Aspartase-like"/>
</dbReference>
<proteinExistence type="inferred from homology"/>
<dbReference type="PRINTS" id="PR00149">
    <property type="entry name" value="FUMRATELYASE"/>
</dbReference>
<evidence type="ECO:0000256" key="6">
    <source>
        <dbReference type="HAMAP-Rule" id="MF_00006"/>
    </source>
</evidence>
<sequence>MAETKLWGGRFTKPTNEIVEEFTASIQFDQKLAAQDIKGSLAHVKMLGRQGIIPEADAAKIADGLLAVQAKLMQGELQFSVQHEDVHMNVEKHLLDEIGPVGGKLHTGRSRNDQVALDMHLYLKEEVAEIAGLLVRLVEVLAEKAESHLDVIIPGYTHLQRAQPVLLAHHLLAYAGMFRRDVERLLDAQKRIDMMPLGSGALAGTTFPVDREFVAEELGFARVYENSMDAVSDRDFILEFLSAASILMMHLSRFCEELVLWSSTEFGFVELDDAYCTGSSIMPQKKNPDVAELIRGKTGRVYGNLFGLLTVLKGLPLAYNKDLQEDKEGMFDTVETLKTSLLLFAGMIETMHVRRENVEKAVREDFSNATDLADYLVRKGLPFRQAHEVIGKLVLFCITEGKFLADVTMEEYKDASELFEADLYEAIDVRTVVNVRNSLGGTGTESVKRQLVQVKEWLAGFAE</sequence>
<evidence type="ECO:0000259" key="7">
    <source>
        <dbReference type="Pfam" id="PF00206"/>
    </source>
</evidence>
<name>A0ABT3X8J4_9BACL</name>
<dbReference type="EMBL" id="JAPMLT010000008">
    <property type="protein sequence ID" value="MCX7571084.1"/>
    <property type="molecule type" value="Genomic_DNA"/>
</dbReference>
<dbReference type="PANTHER" id="PTHR43814">
    <property type="entry name" value="ARGININOSUCCINATE LYASE"/>
    <property type="match status" value="1"/>
</dbReference>
<dbReference type="CDD" id="cd01359">
    <property type="entry name" value="Argininosuccinate_lyase"/>
    <property type="match status" value="1"/>
</dbReference>
<dbReference type="SUPFAM" id="SSF48557">
    <property type="entry name" value="L-aspartase-like"/>
    <property type="match status" value="1"/>
</dbReference>
<dbReference type="InterPro" id="IPR029419">
    <property type="entry name" value="Arg_succ_lyase_C"/>
</dbReference>
<dbReference type="HAMAP" id="MF_00006">
    <property type="entry name" value="Arg_succ_lyase"/>
    <property type="match status" value="1"/>
</dbReference>
<dbReference type="Proteomes" id="UP001208017">
    <property type="component" value="Unassembled WGS sequence"/>
</dbReference>
<comment type="pathway">
    <text evidence="1 6">Amino-acid biosynthesis; L-arginine biosynthesis; L-arginine from L-ornithine and carbamoyl phosphate: step 3/3.</text>
</comment>
<dbReference type="Gene3D" id="1.20.200.10">
    <property type="entry name" value="Fumarase/aspartase (Central domain)"/>
    <property type="match status" value="1"/>
</dbReference>
<reference evidence="9 10" key="1">
    <citation type="submission" date="2022-11" db="EMBL/GenBank/DDBJ databases">
        <title>Study of microbial diversity in lake waters.</title>
        <authorList>
            <person name="Zhang J."/>
        </authorList>
    </citation>
    <scope>NUCLEOTIDE SEQUENCE [LARGE SCALE GENOMIC DNA]</scope>
    <source>
        <strain evidence="9 10">DT12</strain>
    </source>
</reference>
<dbReference type="EC" id="4.3.2.1" evidence="2 6"/>
<feature type="domain" description="Argininosuccinate lyase C-terminal" evidence="8">
    <location>
        <begin position="366"/>
        <end position="434"/>
    </location>
</feature>
<dbReference type="PANTHER" id="PTHR43814:SF1">
    <property type="entry name" value="ARGININOSUCCINATE LYASE"/>
    <property type="match status" value="1"/>
</dbReference>
<comment type="caution">
    <text evidence="9">The sequence shown here is derived from an EMBL/GenBank/DDBJ whole genome shotgun (WGS) entry which is preliminary data.</text>
</comment>
<keyword evidence="4 6" id="KW-0028">Amino-acid biosynthesis</keyword>
<evidence type="ECO:0000256" key="4">
    <source>
        <dbReference type="ARBA" id="ARBA00022605"/>
    </source>
</evidence>
<keyword evidence="6" id="KW-0963">Cytoplasm</keyword>
<dbReference type="InterPro" id="IPR022761">
    <property type="entry name" value="Fumarate_lyase_N"/>
</dbReference>
<comment type="catalytic activity">
    <reaction evidence="6">
        <text>2-(N(omega)-L-arginino)succinate = fumarate + L-arginine</text>
        <dbReference type="Rhea" id="RHEA:24020"/>
        <dbReference type="ChEBI" id="CHEBI:29806"/>
        <dbReference type="ChEBI" id="CHEBI:32682"/>
        <dbReference type="ChEBI" id="CHEBI:57472"/>
        <dbReference type="EC" id="4.3.2.1"/>
    </reaction>
</comment>
<evidence type="ECO:0000313" key="9">
    <source>
        <dbReference type="EMBL" id="MCX7571084.1"/>
    </source>
</evidence>
<feature type="domain" description="Fumarate lyase N-terminal" evidence="7">
    <location>
        <begin position="9"/>
        <end position="303"/>
    </location>
</feature>
<keyword evidence="3 6" id="KW-0055">Arginine biosynthesis</keyword>
<comment type="similarity">
    <text evidence="6">Belongs to the lyase 1 family. Argininosuccinate lyase subfamily.</text>
</comment>
<dbReference type="PROSITE" id="PS00163">
    <property type="entry name" value="FUMARATE_LYASES"/>
    <property type="match status" value="1"/>
</dbReference>
<evidence type="ECO:0000256" key="3">
    <source>
        <dbReference type="ARBA" id="ARBA00022571"/>
    </source>
</evidence>
<accession>A0ABT3X8J4</accession>
<dbReference type="Pfam" id="PF00206">
    <property type="entry name" value="Lyase_1"/>
    <property type="match status" value="1"/>
</dbReference>
<gene>
    <name evidence="6 9" type="primary">argH</name>
    <name evidence="9" type="ORF">OS242_14125</name>
</gene>
<dbReference type="Pfam" id="PF14698">
    <property type="entry name" value="ASL_C2"/>
    <property type="match status" value="1"/>
</dbReference>
<dbReference type="PRINTS" id="PR00145">
    <property type="entry name" value="ARGSUCLYASE"/>
</dbReference>
<evidence type="ECO:0000256" key="1">
    <source>
        <dbReference type="ARBA" id="ARBA00004941"/>
    </source>
</evidence>
<keyword evidence="10" id="KW-1185">Reference proteome</keyword>
<dbReference type="InterPro" id="IPR020557">
    <property type="entry name" value="Fumarate_lyase_CS"/>
</dbReference>
<dbReference type="NCBIfam" id="TIGR00838">
    <property type="entry name" value="argH"/>
    <property type="match status" value="1"/>
</dbReference>
<keyword evidence="5 6" id="KW-0456">Lyase</keyword>
<organism evidence="9 10">
    <name type="scientific">Tumebacillus lacus</name>
    <dbReference type="NCBI Taxonomy" id="2995335"/>
    <lineage>
        <taxon>Bacteria</taxon>
        <taxon>Bacillati</taxon>
        <taxon>Bacillota</taxon>
        <taxon>Bacilli</taxon>
        <taxon>Bacillales</taxon>
        <taxon>Alicyclobacillaceae</taxon>
        <taxon>Tumebacillus</taxon>
    </lineage>
</organism>